<proteinExistence type="inferred from homology"/>
<dbReference type="RefSeq" id="WP_039220438.1">
    <property type="nucleotide sequence ID" value="NZ_JWLW01000017.1"/>
</dbReference>
<comment type="similarity">
    <text evidence="1">Belongs to the short-chain dehydrogenases/reductases (SDR) family.</text>
</comment>
<dbReference type="InterPro" id="IPR002347">
    <property type="entry name" value="SDR_fam"/>
</dbReference>
<accession>A0A0B3XTZ4</accession>
<dbReference type="OrthoDB" id="5786478at2"/>
<dbReference type="InterPro" id="IPR052184">
    <property type="entry name" value="SDR_enzymes"/>
</dbReference>
<dbReference type="PANTHER" id="PTHR45458:SF1">
    <property type="entry name" value="SHORT CHAIN DEHYDROGENASE"/>
    <property type="match status" value="1"/>
</dbReference>
<sequence>MNVVITGGNRGIGLALTKRYKARGAKVYATCRNSCDELNSAGVTIIKGVDVSQPEMLAEKLAPLMDVDIDLLINNAGVLGHESIDDWDPNTIDYQFRVNALGPLLVTQTLLPAMAKDGKIAMITSRMGSMADNGSGGYYGYRMSKAALNAAGVSMANDLKPKGIAVGIFHPGFVQTEMVNGAGDIDADTCAERLSQRIDELNVSNAGRFIHSNGDELPW</sequence>
<protein>
    <submittedName>
        <fullName evidence="2">Short-chain dehydrogenase</fullName>
    </submittedName>
</protein>
<gene>
    <name evidence="2" type="ORF">RJ41_10830</name>
</gene>
<evidence type="ECO:0000256" key="1">
    <source>
        <dbReference type="RuleBase" id="RU000363"/>
    </source>
</evidence>
<organism evidence="2 3">
    <name type="scientific">Alteromonas marina</name>
    <dbReference type="NCBI Taxonomy" id="203795"/>
    <lineage>
        <taxon>Bacteria</taxon>
        <taxon>Pseudomonadati</taxon>
        <taxon>Pseudomonadota</taxon>
        <taxon>Gammaproteobacteria</taxon>
        <taxon>Alteromonadales</taxon>
        <taxon>Alteromonadaceae</taxon>
        <taxon>Alteromonas/Salinimonas group</taxon>
        <taxon>Alteromonas</taxon>
    </lineage>
</organism>
<dbReference type="PRINTS" id="PR00081">
    <property type="entry name" value="GDHRDH"/>
</dbReference>
<comment type="caution">
    <text evidence="2">The sequence shown here is derived from an EMBL/GenBank/DDBJ whole genome shotgun (WGS) entry which is preliminary data.</text>
</comment>
<dbReference type="GO" id="GO:0016616">
    <property type="term" value="F:oxidoreductase activity, acting on the CH-OH group of donors, NAD or NADP as acceptor"/>
    <property type="evidence" value="ECO:0007669"/>
    <property type="project" value="TreeGrafter"/>
</dbReference>
<reference evidence="2 3" key="1">
    <citation type="submission" date="2014-12" db="EMBL/GenBank/DDBJ databases">
        <title>Genome sequencing of Alteromonas marina AD001.</title>
        <authorList>
            <person name="Adrian T.G.S."/>
            <person name="Chan K.G."/>
        </authorList>
    </citation>
    <scope>NUCLEOTIDE SEQUENCE [LARGE SCALE GENOMIC DNA]</scope>
    <source>
        <strain evidence="2 3">AD001</strain>
    </source>
</reference>
<dbReference type="PANTHER" id="PTHR45458">
    <property type="entry name" value="SHORT-CHAIN DEHYDROGENASE/REDUCTASE SDR"/>
    <property type="match status" value="1"/>
</dbReference>
<evidence type="ECO:0000313" key="2">
    <source>
        <dbReference type="EMBL" id="KHT52454.1"/>
    </source>
</evidence>
<dbReference type="Proteomes" id="UP000031197">
    <property type="component" value="Unassembled WGS sequence"/>
</dbReference>
<name>A0A0B3XTZ4_9ALTE</name>
<dbReference type="PRINTS" id="PR00080">
    <property type="entry name" value="SDRFAMILY"/>
</dbReference>
<keyword evidence="3" id="KW-1185">Reference proteome</keyword>
<dbReference type="CDD" id="cd05325">
    <property type="entry name" value="carb_red_sniffer_like_SDR_c"/>
    <property type="match status" value="1"/>
</dbReference>
<dbReference type="SUPFAM" id="SSF51735">
    <property type="entry name" value="NAD(P)-binding Rossmann-fold domains"/>
    <property type="match status" value="1"/>
</dbReference>
<dbReference type="InterPro" id="IPR036291">
    <property type="entry name" value="NAD(P)-bd_dom_sf"/>
</dbReference>
<dbReference type="Gene3D" id="3.40.50.720">
    <property type="entry name" value="NAD(P)-binding Rossmann-like Domain"/>
    <property type="match status" value="1"/>
</dbReference>
<dbReference type="AlphaFoldDB" id="A0A0B3XTZ4"/>
<evidence type="ECO:0000313" key="3">
    <source>
        <dbReference type="Proteomes" id="UP000031197"/>
    </source>
</evidence>
<dbReference type="EMBL" id="JWLW01000017">
    <property type="protein sequence ID" value="KHT52454.1"/>
    <property type="molecule type" value="Genomic_DNA"/>
</dbReference>
<dbReference type="Pfam" id="PF00106">
    <property type="entry name" value="adh_short"/>
    <property type="match status" value="1"/>
</dbReference>